<dbReference type="OrthoDB" id="2573513at2759"/>
<gene>
    <name evidence="3" type="ORF">I303_04003</name>
    <name evidence="4" type="ORF">I303_103986</name>
</gene>
<protein>
    <submittedName>
        <fullName evidence="3">Uncharacterized protein</fullName>
    </submittedName>
</protein>
<dbReference type="Proteomes" id="UP000078595">
    <property type="component" value="Chromosome 4"/>
</dbReference>
<feature type="region of interest" description="Disordered" evidence="1">
    <location>
        <begin position="30"/>
        <end position="214"/>
    </location>
</feature>
<evidence type="ECO:0000256" key="2">
    <source>
        <dbReference type="SAM" id="Phobius"/>
    </source>
</evidence>
<feature type="compositionally biased region" description="Basic and acidic residues" evidence="1">
    <location>
        <begin position="167"/>
        <end position="181"/>
    </location>
</feature>
<keyword evidence="2" id="KW-0812">Transmembrane</keyword>
<sequence length="1006" mass="114143">MPAVGRGANPAALLVVVFILLALFVFLGGGRKKDKSDSDSSAYGEGRGRDRGKGHSDEESDLESGRPRSRSRSEKPSRRRGKDDRGESPTSSEDEKDRAKRKEREKRKRREEEKRKKREEEKNMNKKKAEQEAAAAKQSQSIAQEIEVPRASAPDLPTAQNSALTDKMWERDPSKRPERPSGRSPPILLKRDENNQWTRPPLSGKKGVSFDDGGQVGKEASKFVTYNQDDPTNVIYDASHTQKLGDFNSRERGGYDGGFPYGKLDGSQSPLNDLLKMRRGEGEGQGQGVLSEKLIVMMRNVEHACLVDHLDLIGKMPGDLLRQTGEVINTESFIPDIGMVPQVIIDIIRQLLIEQTIDLPLIISSQSQPHIELLDPNVPYDPSPETLYENKVQPLGKGTVESNFVDKHLVRHGVAVGTIIRELGYQQWSRMKSEEIRKIVHTWTTKKLEEASQPQARANGNGNGNRDEDRARDRFLTIKLMLGYFLPYFRAYSSSKARTFLKEEKVPGFDERVGPVNKAIVDWFRYIGKCLLVAKMFSRNGTLVNDDCSLKVRISKRAKQVGFVLDYTLFVPKFERDLKTIKRPIVNSMLAANKIKGLALQWVDHLNENVYPQSDPSLKMFNDMYPFQITRLTFRPNGVPVNEMSLKSVKYSLENPLVTTSNGSGREPMIMHVDSKRMEELYESMKRSGGLADMFGRMYRSMGCQMVRFINKKPYHWYRHHHQQHHQADQPNTGSVYEKFDEKTLECLLVLIGPSLSKLTYEETFKDKMLSQVVTDAESALSVNWGDTIKYTTVQAIDFGGIVPLGAKSQTQSREYGPGQVDGKFLKLDPFQRLKWILLPLILQQKQLSKNQGEDRAIYSANLICNSSFGLIDQLYGFDSISITFQSNDPNDKNRLINELAQTLVLQIPIWTNEFKGAGTNANTGTITYIQDVDNEVIRRKVLERLDITKQIIRNQIKFIVIPSNRNSNNSYYNDEQEGDNTLEDEYNPTLSEFDIPNEMLPPGFA</sequence>
<organism evidence="3">
    <name type="scientific">Kwoniella dejecticola CBS 10117</name>
    <dbReference type="NCBI Taxonomy" id="1296121"/>
    <lineage>
        <taxon>Eukaryota</taxon>
        <taxon>Fungi</taxon>
        <taxon>Dikarya</taxon>
        <taxon>Basidiomycota</taxon>
        <taxon>Agaricomycotina</taxon>
        <taxon>Tremellomycetes</taxon>
        <taxon>Tremellales</taxon>
        <taxon>Cryptococcaceae</taxon>
        <taxon>Kwoniella</taxon>
    </lineage>
</organism>
<reference evidence="3" key="1">
    <citation type="submission" date="2013-07" db="EMBL/GenBank/DDBJ databases">
        <title>The Genome Sequence of Cryptococcus dejecticola CBS10117.</title>
        <authorList>
            <consortium name="The Broad Institute Genome Sequencing Platform"/>
            <person name="Cuomo C."/>
            <person name="Litvintseva A."/>
            <person name="Chen Y."/>
            <person name="Heitman J."/>
            <person name="Sun S."/>
            <person name="Springer D."/>
            <person name="Dromer F."/>
            <person name="Young S.K."/>
            <person name="Zeng Q."/>
            <person name="Gargeya S."/>
            <person name="Fitzgerald M."/>
            <person name="Abouelleil A."/>
            <person name="Alvarado L."/>
            <person name="Berlin A.M."/>
            <person name="Chapman S.B."/>
            <person name="Dewar J."/>
            <person name="Goldberg J."/>
            <person name="Griggs A."/>
            <person name="Gujja S."/>
            <person name="Hansen M."/>
            <person name="Howarth C."/>
            <person name="Imamovic A."/>
            <person name="Larimer J."/>
            <person name="McCowan C."/>
            <person name="Murphy C."/>
            <person name="Pearson M."/>
            <person name="Priest M."/>
            <person name="Roberts A."/>
            <person name="Saif S."/>
            <person name="Shea T."/>
            <person name="Sykes S."/>
            <person name="Wortman J."/>
            <person name="Nusbaum C."/>
            <person name="Birren B."/>
        </authorList>
    </citation>
    <scope>NUCLEOTIDE SEQUENCE [LARGE SCALE GENOMIC DNA]</scope>
    <source>
        <strain evidence="3">CBS 10117</strain>
    </source>
</reference>
<dbReference type="EMBL" id="CP144533">
    <property type="protein sequence ID" value="WWC61403.1"/>
    <property type="molecule type" value="Genomic_DNA"/>
</dbReference>
<dbReference type="EMBL" id="KI894030">
    <property type="protein sequence ID" value="OBR86281.1"/>
    <property type="molecule type" value="Genomic_DNA"/>
</dbReference>
<dbReference type="GeneID" id="28967702"/>
<reference evidence="4" key="2">
    <citation type="submission" date="2013-07" db="EMBL/GenBank/DDBJ databases">
        <authorList>
            <consortium name="The Broad Institute Genome Sequencing Platform"/>
            <person name="Cuomo C."/>
            <person name="Litvintseva A."/>
            <person name="Chen Y."/>
            <person name="Heitman J."/>
            <person name="Sun S."/>
            <person name="Springer D."/>
            <person name="Dromer F."/>
            <person name="Young S.K."/>
            <person name="Zeng Q."/>
            <person name="Gargeya S."/>
            <person name="Fitzgerald M."/>
            <person name="Abouelleil A."/>
            <person name="Alvarado L."/>
            <person name="Berlin A.M."/>
            <person name="Chapman S.B."/>
            <person name="Dewar J."/>
            <person name="Goldberg J."/>
            <person name="Griggs A."/>
            <person name="Gujja S."/>
            <person name="Hansen M."/>
            <person name="Howarth C."/>
            <person name="Imamovic A."/>
            <person name="Larimer J."/>
            <person name="McCowan C."/>
            <person name="Murphy C."/>
            <person name="Pearson M."/>
            <person name="Priest M."/>
            <person name="Roberts A."/>
            <person name="Saif S."/>
            <person name="Shea T."/>
            <person name="Sykes S."/>
            <person name="Wortman J."/>
            <person name="Nusbaum C."/>
            <person name="Birren B."/>
        </authorList>
    </citation>
    <scope>NUCLEOTIDE SEQUENCE</scope>
    <source>
        <strain evidence="4">CBS 10117</strain>
    </source>
</reference>
<evidence type="ECO:0000256" key="1">
    <source>
        <dbReference type="SAM" id="MobiDB-lite"/>
    </source>
</evidence>
<dbReference type="AlphaFoldDB" id="A0A1A6A8A2"/>
<dbReference type="STRING" id="1296121.A0A1A6A8A2"/>
<feature type="region of interest" description="Disordered" evidence="1">
    <location>
        <begin position="450"/>
        <end position="469"/>
    </location>
</feature>
<keyword evidence="5" id="KW-1185">Reference proteome</keyword>
<dbReference type="VEuPathDB" id="FungiDB:I303_04003"/>
<dbReference type="KEGG" id="kdj:28967702"/>
<feature type="compositionally biased region" description="Basic and acidic residues" evidence="1">
    <location>
        <begin position="110"/>
        <end position="131"/>
    </location>
</feature>
<keyword evidence="2" id="KW-1133">Transmembrane helix</keyword>
<reference evidence="4" key="3">
    <citation type="submission" date="2024-02" db="EMBL/GenBank/DDBJ databases">
        <title>Comparative genomics of Cryptococcus and Kwoniella reveals pathogenesis evolution and contrasting modes of karyotype evolution via chromosome fusion or intercentromeric recombination.</title>
        <authorList>
            <person name="Coelho M.A."/>
            <person name="David-Palma M."/>
            <person name="Shea T."/>
            <person name="Bowers K."/>
            <person name="McGinley-Smith S."/>
            <person name="Mohammad A.W."/>
            <person name="Gnirke A."/>
            <person name="Yurkov A.M."/>
            <person name="Nowrousian M."/>
            <person name="Sun S."/>
            <person name="Cuomo C.A."/>
            <person name="Heitman J."/>
        </authorList>
    </citation>
    <scope>NUCLEOTIDE SEQUENCE</scope>
    <source>
        <strain evidence="4">CBS 10117</strain>
    </source>
</reference>
<keyword evidence="2" id="KW-0472">Membrane</keyword>
<proteinExistence type="predicted"/>
<evidence type="ECO:0000313" key="4">
    <source>
        <dbReference type="EMBL" id="WWC61403.1"/>
    </source>
</evidence>
<name>A0A1A6A8A2_9TREE</name>
<evidence type="ECO:0000313" key="3">
    <source>
        <dbReference type="EMBL" id="OBR86281.1"/>
    </source>
</evidence>
<feature type="transmembrane region" description="Helical" evidence="2">
    <location>
        <begin position="12"/>
        <end position="30"/>
    </location>
</feature>
<accession>A0A1A6A8A2</accession>
<feature type="compositionally biased region" description="Basic and acidic residues" evidence="1">
    <location>
        <begin position="46"/>
        <end position="102"/>
    </location>
</feature>
<evidence type="ECO:0000313" key="5">
    <source>
        <dbReference type="Proteomes" id="UP000078595"/>
    </source>
</evidence>
<dbReference type="RefSeq" id="XP_018264123.1">
    <property type="nucleotide sequence ID" value="XM_018407315.1"/>
</dbReference>